<organism evidence="2">
    <name type="scientific">Solibacter usitatus (strain Ellin6076)</name>
    <dbReference type="NCBI Taxonomy" id="234267"/>
    <lineage>
        <taxon>Bacteria</taxon>
        <taxon>Pseudomonadati</taxon>
        <taxon>Acidobacteriota</taxon>
        <taxon>Terriglobia</taxon>
        <taxon>Bryobacterales</taxon>
        <taxon>Solibacteraceae</taxon>
        <taxon>Candidatus Solibacter</taxon>
    </lineage>
</organism>
<feature type="transmembrane region" description="Helical" evidence="1">
    <location>
        <begin position="185"/>
        <end position="207"/>
    </location>
</feature>
<dbReference type="STRING" id="234267.Acid_2346"/>
<feature type="transmembrane region" description="Helical" evidence="1">
    <location>
        <begin position="81"/>
        <end position="99"/>
    </location>
</feature>
<evidence type="ECO:0000313" key="2">
    <source>
        <dbReference type="EMBL" id="ABJ83335.1"/>
    </source>
</evidence>
<dbReference type="HOGENOM" id="CLU_498651_0_0_0"/>
<gene>
    <name evidence="2" type="ordered locus">Acid_2346</name>
</gene>
<feature type="transmembrane region" description="Helical" evidence="1">
    <location>
        <begin position="144"/>
        <end position="165"/>
    </location>
</feature>
<feature type="transmembrane region" description="Helical" evidence="1">
    <location>
        <begin position="297"/>
        <end position="317"/>
    </location>
</feature>
<protein>
    <recommendedName>
        <fullName evidence="3">Glycosyltransferase RgtA/B/C/D-like domain-containing protein</fullName>
    </recommendedName>
</protein>
<name>Q025I4_SOLUE</name>
<feature type="transmembrane region" description="Helical" evidence="1">
    <location>
        <begin position="111"/>
        <end position="132"/>
    </location>
</feature>
<feature type="transmembrane region" description="Helical" evidence="1">
    <location>
        <begin position="214"/>
        <end position="247"/>
    </location>
</feature>
<dbReference type="InParanoid" id="Q025I4"/>
<feature type="transmembrane region" description="Helical" evidence="1">
    <location>
        <begin position="385"/>
        <end position="406"/>
    </location>
</feature>
<keyword evidence="1" id="KW-0472">Membrane</keyword>
<dbReference type="KEGG" id="sus:Acid_2346"/>
<proteinExistence type="predicted"/>
<reference evidence="2" key="1">
    <citation type="submission" date="2006-10" db="EMBL/GenBank/DDBJ databases">
        <title>Complete sequence of Solibacter usitatus Ellin6076.</title>
        <authorList>
            <consortium name="US DOE Joint Genome Institute"/>
            <person name="Copeland A."/>
            <person name="Lucas S."/>
            <person name="Lapidus A."/>
            <person name="Barry K."/>
            <person name="Detter J.C."/>
            <person name="Glavina del Rio T."/>
            <person name="Hammon N."/>
            <person name="Israni S."/>
            <person name="Dalin E."/>
            <person name="Tice H."/>
            <person name="Pitluck S."/>
            <person name="Thompson L.S."/>
            <person name="Brettin T."/>
            <person name="Bruce D."/>
            <person name="Han C."/>
            <person name="Tapia R."/>
            <person name="Gilna P."/>
            <person name="Schmutz J."/>
            <person name="Larimer F."/>
            <person name="Land M."/>
            <person name="Hauser L."/>
            <person name="Kyrpides N."/>
            <person name="Mikhailova N."/>
            <person name="Janssen P.H."/>
            <person name="Kuske C.R."/>
            <person name="Richardson P."/>
        </authorList>
    </citation>
    <scope>NUCLEOTIDE SEQUENCE</scope>
    <source>
        <strain evidence="2">Ellin6076</strain>
    </source>
</reference>
<dbReference type="AlphaFoldDB" id="Q025I4"/>
<accession>Q025I4</accession>
<evidence type="ECO:0000256" key="1">
    <source>
        <dbReference type="SAM" id="Phobius"/>
    </source>
</evidence>
<dbReference type="EMBL" id="CP000473">
    <property type="protein sequence ID" value="ABJ83335.1"/>
    <property type="molecule type" value="Genomic_DNA"/>
</dbReference>
<feature type="transmembrane region" description="Helical" evidence="1">
    <location>
        <begin position="354"/>
        <end position="373"/>
    </location>
</feature>
<keyword evidence="1" id="KW-0812">Transmembrane</keyword>
<feature type="transmembrane region" description="Helical" evidence="1">
    <location>
        <begin position="259"/>
        <end position="276"/>
    </location>
</feature>
<evidence type="ECO:0008006" key="3">
    <source>
        <dbReference type="Google" id="ProtNLM"/>
    </source>
</evidence>
<sequence>MLLEQVESKAIALRRSSEWPRGLLAIGLGVLSWSINNLNVLRAQIQAPVGTHPSWTPREMDIAQHLTWVNGMRQSLVIPNYHMPAVTVPGFFSPLMALVGQATKLGIDGSAAYAAAEVLFGILSVYCILICLRHFLESRRQIAGAVIIMLGGIPLVLSLNVWHALRGEESGTPNFFLGDGLFVNGALGTTLGTACVYASLILVTRYLISGRRRYLYWTGAVAVLSGLGHPFEVFTIAGATVLTLIVLRWPSLRTAFKESMVVVVPAILGVLPYVYFSLKIPWMRHVAEQNKYPVPDLLHLLGMLGIPVAFVLFNLIIGPRLRSTSDVVLQCWFAATLVVLHIPKLPFVAHMADGLGLVTAMLAVRQITGVPYLRNWVALRPRLALAVAALVLAPAIFAQVGMRCLLFRSGLQIHNPFGMSALSSQPEYDLIRWFRHNASVHDLVIAPGFETSFMLATAPVHTIASHYLFSGTYDVQSGLRDSFYRGDWTDRASLDFLQTRGINYVVVPEGSPVHRFLGAYPKAAVFPPFTLYHLAGNHMPDRLPEP</sequence>
<keyword evidence="1" id="KW-1133">Transmembrane helix</keyword>